<sequence length="35" mass="4010">MRLLLASSVKFVGEHLLRTVILFATTTEFIEKECL</sequence>
<name>A0ABN7PL22_TIMPD</name>
<evidence type="ECO:0000313" key="2">
    <source>
        <dbReference type="Proteomes" id="UP001153148"/>
    </source>
</evidence>
<organism evidence="1 2">
    <name type="scientific">Timema podura</name>
    <name type="common">Walking stick</name>
    <dbReference type="NCBI Taxonomy" id="61482"/>
    <lineage>
        <taxon>Eukaryota</taxon>
        <taxon>Metazoa</taxon>
        <taxon>Ecdysozoa</taxon>
        <taxon>Arthropoda</taxon>
        <taxon>Hexapoda</taxon>
        <taxon>Insecta</taxon>
        <taxon>Pterygota</taxon>
        <taxon>Neoptera</taxon>
        <taxon>Polyneoptera</taxon>
        <taxon>Phasmatodea</taxon>
        <taxon>Timematodea</taxon>
        <taxon>Timematoidea</taxon>
        <taxon>Timematidae</taxon>
        <taxon>Timema</taxon>
    </lineage>
</organism>
<dbReference type="Proteomes" id="UP001153148">
    <property type="component" value="Unassembled WGS sequence"/>
</dbReference>
<gene>
    <name evidence="1" type="ORF">TPAB3V08_LOCUS15441</name>
</gene>
<comment type="caution">
    <text evidence="1">The sequence shown here is derived from an EMBL/GenBank/DDBJ whole genome shotgun (WGS) entry which is preliminary data.</text>
</comment>
<accession>A0ABN7PL22</accession>
<evidence type="ECO:0008006" key="3">
    <source>
        <dbReference type="Google" id="ProtNLM"/>
    </source>
</evidence>
<reference evidence="1" key="1">
    <citation type="submission" date="2021-03" db="EMBL/GenBank/DDBJ databases">
        <authorList>
            <person name="Tran Van P."/>
        </authorList>
    </citation>
    <scope>NUCLEOTIDE SEQUENCE</scope>
</reference>
<dbReference type="EMBL" id="CAJPIN010092151">
    <property type="protein sequence ID" value="CAG2068498.1"/>
    <property type="molecule type" value="Genomic_DNA"/>
</dbReference>
<keyword evidence="2" id="KW-1185">Reference proteome</keyword>
<proteinExistence type="predicted"/>
<evidence type="ECO:0000313" key="1">
    <source>
        <dbReference type="EMBL" id="CAG2068498.1"/>
    </source>
</evidence>
<protein>
    <recommendedName>
        <fullName evidence="3">Ribosomal protein L16</fullName>
    </recommendedName>
</protein>